<evidence type="ECO:0000313" key="5">
    <source>
        <dbReference type="Proteomes" id="UP000419743"/>
    </source>
</evidence>
<dbReference type="Proteomes" id="UP000419743">
    <property type="component" value="Unassembled WGS sequence"/>
</dbReference>
<dbReference type="NCBIfam" id="NF041492">
    <property type="entry name" value="MobF"/>
    <property type="match status" value="1"/>
</dbReference>
<dbReference type="InterPro" id="IPR037068">
    <property type="entry name" value="DNA_primase_core_N_sf"/>
</dbReference>
<comment type="caution">
    <text evidence="4">The sequence shown here is derived from an EMBL/GenBank/DDBJ whole genome shotgun (WGS) entry which is preliminary data.</text>
</comment>
<keyword evidence="5" id="KW-1185">Reference proteome</keyword>
<dbReference type="GO" id="GO:0006269">
    <property type="term" value="P:DNA replication, synthesis of primer"/>
    <property type="evidence" value="ECO:0007669"/>
    <property type="project" value="TreeGrafter"/>
</dbReference>
<evidence type="ECO:0000313" key="4">
    <source>
        <dbReference type="EMBL" id="VZO37312.1"/>
    </source>
</evidence>
<feature type="domain" description="TrwC relaxase" evidence="3">
    <location>
        <begin position="9"/>
        <end position="389"/>
    </location>
</feature>
<evidence type="ECO:0000259" key="2">
    <source>
        <dbReference type="Pfam" id="PF08275"/>
    </source>
</evidence>
<dbReference type="InterPro" id="IPR027417">
    <property type="entry name" value="P-loop_NTPase"/>
</dbReference>
<dbReference type="SUPFAM" id="SSF52540">
    <property type="entry name" value="P-loop containing nucleoside triphosphate hydrolases"/>
    <property type="match status" value="2"/>
</dbReference>
<dbReference type="Pfam" id="PF08275">
    <property type="entry name" value="DNAG_N"/>
    <property type="match status" value="1"/>
</dbReference>
<dbReference type="CDD" id="cd18809">
    <property type="entry name" value="SF1_C_RecD"/>
    <property type="match status" value="1"/>
</dbReference>
<dbReference type="Gene3D" id="3.40.50.300">
    <property type="entry name" value="P-loop containing nucleotide triphosphate hydrolases"/>
    <property type="match status" value="2"/>
</dbReference>
<dbReference type="Pfam" id="PF08751">
    <property type="entry name" value="TrwC"/>
    <property type="match status" value="1"/>
</dbReference>
<dbReference type="EC" id="2.7.7.-" evidence="4"/>
<feature type="region of interest" description="Disordered" evidence="1">
    <location>
        <begin position="1064"/>
        <end position="1098"/>
    </location>
</feature>
<dbReference type="PANTHER" id="PTHR30313">
    <property type="entry name" value="DNA PRIMASE"/>
    <property type="match status" value="1"/>
</dbReference>
<dbReference type="Pfam" id="PF13604">
    <property type="entry name" value="AAA_30"/>
    <property type="match status" value="1"/>
</dbReference>
<dbReference type="SUPFAM" id="SSF56731">
    <property type="entry name" value="DNA primase core"/>
    <property type="match status" value="1"/>
</dbReference>
<dbReference type="CDD" id="cd17933">
    <property type="entry name" value="DEXSc_RecD-like"/>
    <property type="match status" value="1"/>
</dbReference>
<dbReference type="Pfam" id="PF13155">
    <property type="entry name" value="Toprim_2"/>
    <property type="match status" value="1"/>
</dbReference>
<organism evidence="4 5">
    <name type="scientific">Occultella aeris</name>
    <dbReference type="NCBI Taxonomy" id="2761496"/>
    <lineage>
        <taxon>Bacteria</taxon>
        <taxon>Bacillati</taxon>
        <taxon>Actinomycetota</taxon>
        <taxon>Actinomycetes</taxon>
        <taxon>Micrococcales</taxon>
        <taxon>Ruaniaceae</taxon>
        <taxon>Occultella</taxon>
    </lineage>
</organism>
<proteinExistence type="predicted"/>
<reference evidence="4 5" key="1">
    <citation type="submission" date="2019-11" db="EMBL/GenBank/DDBJ databases">
        <authorList>
            <person name="Criscuolo A."/>
        </authorList>
    </citation>
    <scope>NUCLEOTIDE SEQUENCE [LARGE SCALE GENOMIC DNA]</scope>
    <source>
        <strain evidence="4">CIP111667</strain>
    </source>
</reference>
<name>A0A7M4DJS7_9MICO</name>
<dbReference type="InterPro" id="IPR050219">
    <property type="entry name" value="DnaG_primase"/>
</dbReference>
<keyword evidence="4" id="KW-0808">Transferase</keyword>
<dbReference type="SUPFAM" id="SSF55464">
    <property type="entry name" value="Origin of replication-binding domain, RBD-like"/>
    <property type="match status" value="1"/>
</dbReference>
<dbReference type="PANTHER" id="PTHR30313:SF2">
    <property type="entry name" value="DNA PRIMASE"/>
    <property type="match status" value="1"/>
</dbReference>
<evidence type="ECO:0000256" key="1">
    <source>
        <dbReference type="SAM" id="MobiDB-lite"/>
    </source>
</evidence>
<dbReference type="Gene3D" id="3.90.980.10">
    <property type="entry name" value="DNA primase, catalytic core, N-terminal domain"/>
    <property type="match status" value="1"/>
</dbReference>
<dbReference type="Gene3D" id="3.40.1360.10">
    <property type="match status" value="1"/>
</dbReference>
<gene>
    <name evidence="4" type="primary">dnaG_1</name>
    <name evidence="4" type="ORF">HALOF300_02385</name>
</gene>
<dbReference type="Gene3D" id="2.30.30.940">
    <property type="match status" value="1"/>
</dbReference>
<sequence length="1614" mass="176076">MMTIHPLHAGNGYEYLLRQVATGDEMRPKGESMTDYYLTHGNPPGRWVGKGADVLRIKGQVKSEQMRNLFGTGTHPNDENVRLGRRFMQFRRDRADAYHAALDAAFKAFAVVNDRGPQAGAERDRIRWQVATEMVRQDHDVEEPSEAEVARFLAQRAGVNRDAVAGYDLVFTPVKSVSVLWALADAETRREITEAHTAAWRRTVAWIESEGALTRAGAGGLRQINTHGLTAAAFDHFDSRSGDPNLHTHVAVSTKVRSSDGKWRSLDGRVLFSLAVSASERYNTLIEQELVSRLGVRFEPTSRPGGRVPVREIAGVGDDLCRVFSQRRQAINDSYAELVAQYRAAHGHEPPRAAQYKMAQQATLDTRMQKETGIPLAERVQQWRARATRALGSEVAVRDRVAAALAPEAPSTPRSPETVEQIATSVLEAMGYRRATWTRFHVHAEALRHARGSVLTEHERDADQLAAEVVDQVLAASVPLTIPNTDEHRPPELSRADGESIYTVHGAEKYTSMGVLNAEEQLLRAAAAPGGFVVPGEVFQSAVADAQIDNQVRLDASQIELARRFACGPNRIEVGIGPAGTGKTTAMRAFAAAVTAAGGRVLGLAPSAVAAGILADELGTHAETMHKLIDVYARGNVPAELLLDEDTVIVIDEAGMAGTLEIQAVLELATRAGAAVRLLGDPSQLDAVGAGGALRMIANTIGAAELRDVYRFRIPGEDEAGLLVRDGRAAGLDFYIDNARVHTGSRESALEEIYAAWVQDHAAGRNAIMIAANNDDVASLNTRCRLHRSIEGLVEPQGIDLADGTIAGVGDVIVTRRNDRRLRHGHTDYVKNGDMWIVTARHGDGSLVVRHRVHKTTTRLPAWYVREHVQLGYASTIHRAQGMTVDVARVLVDAGLTREHLYTAITRGRHGNDLYVVTEELLDASLHHQARPDVAARAVLEGVLTRTTVGEGALATLHEEAEQAGSLARLVPAYEDAYAHLLDPEAIERTADAVGATLGPDLAHPILEDESWPNLAALLVRHQRNGADLDWLLRRHAEDLHDARSPATLLYWRIGEPVAARADHETSLPSWVTPPPQHPSREDPTAATTDADPPKPDRWHEIVDLNVAAFEWWQRQARDAPWAARYLQDRAFSPAPEHGVAPAGWTGLVNYLRGEGVSDAAMLVAGLASRTRTGRLIDRFRDRVIIPVRDGDDAIIAFTARANPATSTGHTPKWLNPPTTPAYRKAEVLLGLDADAKARLRAGARPVFVEGAFDLEAVRRVGDPMLVPLAGCGTALTREHLRQVRDLCPDTMAPIFAFDADRAGHRATGRVWSMLTDDEAALASSAILPGGADPGSLLEDGHLDNLRCGLLAAQPTTEELLDRLVEASPHQFPEQRLAVVRSAATIIARLRDEQAFMQAGEHLARRLSTPDGPWGEHTLARETVWVELQQVRAHHRASSPVPPARTDNPAIAAWLRHETEQIAQRLDALVDRVAHHPPSWAADLPSPPALEDTLRIRWDGAIRAIVAYRDRYEIDGPQPLGTSVAHGVQAKARAEAAAALHALGVDSRHKPDPERARQLVREEQLARREQMLQALDDLRGDRTGPACTDNTHETLLQHLNEKASTGPIDGPSLA</sequence>
<evidence type="ECO:0000259" key="3">
    <source>
        <dbReference type="Pfam" id="PF08751"/>
    </source>
</evidence>
<feature type="domain" description="DNA primase DNAG catalytic core N-terminal" evidence="2">
    <location>
        <begin position="1123"/>
        <end position="1233"/>
    </location>
</feature>
<dbReference type="GO" id="GO:0005737">
    <property type="term" value="C:cytoplasm"/>
    <property type="evidence" value="ECO:0007669"/>
    <property type="project" value="TreeGrafter"/>
</dbReference>
<dbReference type="EMBL" id="CACRYJ010000033">
    <property type="protein sequence ID" value="VZO37312.1"/>
    <property type="molecule type" value="Genomic_DNA"/>
</dbReference>
<dbReference type="RefSeq" id="WP_156741144.1">
    <property type="nucleotide sequence ID" value="NZ_CACRYJ010000033.1"/>
</dbReference>
<dbReference type="GO" id="GO:0016779">
    <property type="term" value="F:nucleotidyltransferase activity"/>
    <property type="evidence" value="ECO:0007669"/>
    <property type="project" value="UniProtKB-KW"/>
</dbReference>
<dbReference type="InterPro" id="IPR014862">
    <property type="entry name" value="TrwC"/>
</dbReference>
<keyword evidence="4" id="KW-0548">Nucleotidyltransferase</keyword>
<dbReference type="InterPro" id="IPR013264">
    <property type="entry name" value="DNAG_N"/>
</dbReference>
<protein>
    <submittedName>
        <fullName evidence="4">DNA primase</fullName>
        <ecNumber evidence="4">2.7.7.-</ecNumber>
    </submittedName>
</protein>
<accession>A0A7M4DJS7</accession>